<gene>
    <name evidence="2" type="ORF">Bathy01g06980</name>
</gene>
<reference evidence="2 3" key="1">
    <citation type="submission" date="2011-10" db="EMBL/GenBank/DDBJ databases">
        <authorList>
            <person name="Genoscope - CEA"/>
        </authorList>
    </citation>
    <scope>NUCLEOTIDE SEQUENCE [LARGE SCALE GENOMIC DNA]</scope>
    <source>
        <strain evidence="2 3">RCC 1105</strain>
    </source>
</reference>
<keyword evidence="3" id="KW-1185">Reference proteome</keyword>
<dbReference type="OrthoDB" id="185024at2759"/>
<name>K8EA16_9CHLO</name>
<dbReference type="AlphaFoldDB" id="K8EA16"/>
<dbReference type="eggNOG" id="ENOG502QWSX">
    <property type="taxonomic scope" value="Eukaryota"/>
</dbReference>
<evidence type="ECO:0000256" key="1">
    <source>
        <dbReference type="SAM" id="MobiDB-lite"/>
    </source>
</evidence>
<dbReference type="GeneID" id="19018432"/>
<evidence type="ECO:0000313" key="3">
    <source>
        <dbReference type="Proteomes" id="UP000198341"/>
    </source>
</evidence>
<proteinExistence type="predicted"/>
<dbReference type="Proteomes" id="UP000198341">
    <property type="component" value="Chromosome 1"/>
</dbReference>
<organism evidence="2 3">
    <name type="scientific">Bathycoccus prasinos</name>
    <dbReference type="NCBI Taxonomy" id="41875"/>
    <lineage>
        <taxon>Eukaryota</taxon>
        <taxon>Viridiplantae</taxon>
        <taxon>Chlorophyta</taxon>
        <taxon>Mamiellophyceae</taxon>
        <taxon>Mamiellales</taxon>
        <taxon>Bathycoccaceae</taxon>
        <taxon>Bathycoccus</taxon>
    </lineage>
</organism>
<dbReference type="EMBL" id="FO082278">
    <property type="protein sequence ID" value="CCO14551.1"/>
    <property type="molecule type" value="Genomic_DNA"/>
</dbReference>
<feature type="region of interest" description="Disordered" evidence="1">
    <location>
        <begin position="1"/>
        <end position="21"/>
    </location>
</feature>
<sequence>MGNAFSFNGMESSQEEKQKSMLESIREMNANETGFDAVIVCCSTEHQATYWGERLVQTRGSACKKDALVYAVCEDWTNKDGAGNGLGTLYAYAKAKKLAEAKDAKDLDLILSNGGSIGLYHTAGKGTRLAPLPGAENNNKPGVKLPAVVEVAGEARNLTILEAVVRQTNRYAKERPGRVSVFWGDQIFIPSAGHNKSGEHHADILAVMGPMPNETEWNEKGFSNYGLIAVNGENEATQVEKVSHATASELLKSFGSVKQVGPSLGSFSLGHEMLSLMLSEFEKELAGKTAKFDSDPHFWMPLTMTKENYAKIMQTKDETREQAEAHHDRMTKFKQALLEQFPEKKLFGAVDVGQGSYWWDYGLLKLYRKNNLMVTGDDAEAEALRLYLNIPSRDVKLANFQASIDDESNKSVIVASTAKSGSVKSSVVSNVNCGDIQVENCLLVNVTAKKIRASNAIIYNVVDESDDGLILPDGQVYTNVFMPKSKEKLTMTSTISQCGGKVFKIKMATNPHSFNDVYAMNGETDVREAYAMGDKAHADCKKKM</sequence>
<feature type="compositionally biased region" description="Polar residues" evidence="1">
    <location>
        <begin position="1"/>
        <end position="12"/>
    </location>
</feature>
<dbReference type="RefSeq" id="XP_007515672.1">
    <property type="nucleotide sequence ID" value="XM_007515610.1"/>
</dbReference>
<evidence type="ECO:0000313" key="2">
    <source>
        <dbReference type="EMBL" id="CCO14551.1"/>
    </source>
</evidence>
<accession>K8EA16</accession>
<dbReference type="KEGG" id="bpg:Bathy01g06980"/>
<protein>
    <submittedName>
        <fullName evidence="2">Uncharacterized protein</fullName>
    </submittedName>
</protein>